<evidence type="ECO:0000256" key="2">
    <source>
        <dbReference type="ARBA" id="ARBA00018928"/>
    </source>
</evidence>
<evidence type="ECO:0000259" key="11">
    <source>
        <dbReference type="Pfam" id="PF08389"/>
    </source>
</evidence>
<keyword evidence="14" id="KW-1185">Reference proteome</keyword>
<accession>A0A0N4V2N6</accession>
<evidence type="ECO:0000256" key="9">
    <source>
        <dbReference type="ARBA" id="ARBA00032199"/>
    </source>
</evidence>
<dbReference type="Pfam" id="PF08389">
    <property type="entry name" value="Xpo1"/>
    <property type="match status" value="1"/>
</dbReference>
<sequence length="938" mass="106193">MAVPLPLSAAADPNIHCKLYDYVETLKKDPNGWKLCVENIIKGDIGSVEDHFILLQVLEAYVSKKYSTDDAGQEIIKLWMSTWLSNLCTSDPPPAFLANKVAQLFALVFAADFPSRWPHFMQEVFMQRLEYPPVVTFLLRTLIAIDSEVVDREIQRPKELFDRNTRIKDAMRDLCIKDLAEVWANTLVKRGSDVKAQELCLDVISCYVDWIDIELIVNDTMIPLIIGCLNNANTSDSAVRAICAIMEKGMDVEKKFSLVFALSTLLRSNNSLSVSQGSDADSVMQNGSLINSLGLVYIDCYSKFEKTNNIERVRECATLMESLVDSALSCLSHEDIYASQTVVDFLRRYLAYLKGHTLSEGHLSFIQQLVNIVVLRYKAPEEINLETDGENEIEFLEYRKQLRGILSSKPEVLISVIDPAVSTMCKDWERCEVAPLEAVVSLIYYFPEVLNTNFVMGKNEVSLLARNLVLQVLASNVSMRDALVVNRVFFEMACRYDKLLATEPKLLPAILEAFLDKRGLSHPSAAHRTRIVYLFTRFVKAHKQALSAYMGTVLRSLAPLLAVSPLSSSLFSSDDQMYLYEATSTLILYGSMDLSQKQEYMKELLASLADRFMNTYEQLTSPDSNEEEIELLKDYLANIISYCSRITKPFTDTFTMKECGLDGAFAELLNKFLEKAHLDYPPIADALRQYLHRMVICLGDEFLPALPIIFGKFLTASSNLKALQGFLILLQQIVARFKEKLLTTNVNLRALFEVVWAVQESNQATSDETVAENLRYLNRAYLQTVLAITNNKLLRLLSSLGSGFMERLYSSLFFFCVYEDPLAQKVALTTLYKLVSSFSFPDLLWDKMVVTVLQIPLCKQHDVSDAQCMIVQHEVAACLLLFRQCCTEKFDRLLESVLPVDLAKQFSQCLSSDLSKGKELDKRVDELYAALRERTNLS</sequence>
<evidence type="ECO:0000256" key="1">
    <source>
        <dbReference type="ARBA" id="ARBA00004496"/>
    </source>
</evidence>
<evidence type="ECO:0000313" key="14">
    <source>
        <dbReference type="Proteomes" id="UP000274131"/>
    </source>
</evidence>
<evidence type="ECO:0000256" key="10">
    <source>
        <dbReference type="RuleBase" id="RU366037"/>
    </source>
</evidence>
<reference evidence="13 14" key="2">
    <citation type="submission" date="2018-10" db="EMBL/GenBank/DDBJ databases">
        <authorList>
            <consortium name="Pathogen Informatics"/>
        </authorList>
    </citation>
    <scope>NUCLEOTIDE SEQUENCE [LARGE SCALE GENOMIC DNA]</scope>
</reference>
<keyword evidence="4 10" id="KW-0963">Cytoplasm</keyword>
<dbReference type="InterPro" id="IPR040017">
    <property type="entry name" value="XPOT"/>
</dbReference>
<dbReference type="AlphaFoldDB" id="A0A0N4V2N6"/>
<keyword evidence="3 10" id="KW-0813">Transport</keyword>
<proteinExistence type="inferred from homology"/>
<feature type="domain" description="Exportin-1/Importin-beta-like" evidence="11">
    <location>
        <begin position="94"/>
        <end position="240"/>
    </location>
</feature>
<dbReference type="STRING" id="51028.A0A0N4V2N6"/>
<dbReference type="OrthoDB" id="26399at2759"/>
<evidence type="ECO:0000256" key="3">
    <source>
        <dbReference type="ARBA" id="ARBA00022448"/>
    </source>
</evidence>
<comment type="function">
    <text evidence="10">tRNA nucleus export receptor which facilitates tRNA translocation across the nuclear pore complex.</text>
</comment>
<organism evidence="15">
    <name type="scientific">Enterobius vermicularis</name>
    <name type="common">Human pinworm</name>
    <dbReference type="NCBI Taxonomy" id="51028"/>
    <lineage>
        <taxon>Eukaryota</taxon>
        <taxon>Metazoa</taxon>
        <taxon>Ecdysozoa</taxon>
        <taxon>Nematoda</taxon>
        <taxon>Chromadorea</taxon>
        <taxon>Rhabditida</taxon>
        <taxon>Spirurina</taxon>
        <taxon>Oxyuridomorpha</taxon>
        <taxon>Oxyuroidea</taxon>
        <taxon>Oxyuridae</taxon>
        <taxon>Enterobius</taxon>
    </lineage>
</organism>
<keyword evidence="6 10" id="KW-0694">RNA-binding</keyword>
<evidence type="ECO:0000256" key="7">
    <source>
        <dbReference type="ARBA" id="ARBA00023242"/>
    </source>
</evidence>
<keyword evidence="7 10" id="KW-0539">Nucleus</keyword>
<dbReference type="PANTHER" id="PTHR15952">
    <property type="entry name" value="EXPORTIN-T/LOS1"/>
    <property type="match status" value="1"/>
</dbReference>
<reference evidence="15" key="1">
    <citation type="submission" date="2017-02" db="UniProtKB">
        <authorList>
            <consortium name="WormBaseParasite"/>
        </authorList>
    </citation>
    <scope>IDENTIFICATION</scope>
</reference>
<name>A0A0N4V2N6_ENTVE</name>
<dbReference type="GO" id="GO:0031267">
    <property type="term" value="F:small GTPase binding"/>
    <property type="evidence" value="ECO:0007669"/>
    <property type="project" value="InterPro"/>
</dbReference>
<dbReference type="GO" id="GO:0071528">
    <property type="term" value="P:tRNA re-export from nucleus"/>
    <property type="evidence" value="ECO:0007669"/>
    <property type="project" value="UniProtKB-UniRule"/>
</dbReference>
<dbReference type="EMBL" id="UXUI01007730">
    <property type="protein sequence ID" value="VDD89144.1"/>
    <property type="molecule type" value="Genomic_DNA"/>
</dbReference>
<evidence type="ECO:0000256" key="5">
    <source>
        <dbReference type="ARBA" id="ARBA00022555"/>
    </source>
</evidence>
<dbReference type="Pfam" id="PF19282">
    <property type="entry name" value="Exportin-T"/>
    <property type="match status" value="1"/>
</dbReference>
<dbReference type="InterPro" id="IPR016024">
    <property type="entry name" value="ARM-type_fold"/>
</dbReference>
<comment type="similarity">
    <text evidence="10">Belongs to the exportin family.</text>
</comment>
<evidence type="ECO:0000313" key="15">
    <source>
        <dbReference type="WBParaSite" id="EVEC_0000427001-mRNA-1"/>
    </source>
</evidence>
<dbReference type="GO" id="GO:0000049">
    <property type="term" value="F:tRNA binding"/>
    <property type="evidence" value="ECO:0007669"/>
    <property type="project" value="UniProtKB-UniRule"/>
</dbReference>
<dbReference type="InterPro" id="IPR011989">
    <property type="entry name" value="ARM-like"/>
</dbReference>
<dbReference type="InterPro" id="IPR045546">
    <property type="entry name" value="Exportin-T_C"/>
</dbReference>
<dbReference type="GO" id="GO:0005643">
    <property type="term" value="C:nuclear pore"/>
    <property type="evidence" value="ECO:0007669"/>
    <property type="project" value="TreeGrafter"/>
</dbReference>
<protein>
    <recommendedName>
        <fullName evidence="2 10">Exportin-T</fullName>
    </recommendedName>
    <alternativeName>
        <fullName evidence="8 10">Exportin(tRNA)</fullName>
    </alternativeName>
    <alternativeName>
        <fullName evidence="9 10">tRNA exportin</fullName>
    </alternativeName>
</protein>
<evidence type="ECO:0000256" key="6">
    <source>
        <dbReference type="ARBA" id="ARBA00022884"/>
    </source>
</evidence>
<dbReference type="GO" id="GO:0005737">
    <property type="term" value="C:cytoplasm"/>
    <property type="evidence" value="ECO:0007669"/>
    <property type="project" value="UniProtKB-SubCell"/>
</dbReference>
<evidence type="ECO:0000313" key="13">
    <source>
        <dbReference type="EMBL" id="VDD89144.1"/>
    </source>
</evidence>
<dbReference type="Gene3D" id="1.25.10.10">
    <property type="entry name" value="Leucine-rich Repeat Variant"/>
    <property type="match status" value="1"/>
</dbReference>
<dbReference type="WBParaSite" id="EVEC_0000427001-mRNA-1">
    <property type="protein sequence ID" value="EVEC_0000427001-mRNA-1"/>
    <property type="gene ID" value="EVEC_0000427001"/>
</dbReference>
<evidence type="ECO:0000256" key="8">
    <source>
        <dbReference type="ARBA" id="ARBA00029784"/>
    </source>
</evidence>
<dbReference type="SUPFAM" id="SSF48371">
    <property type="entry name" value="ARM repeat"/>
    <property type="match status" value="1"/>
</dbReference>
<evidence type="ECO:0000259" key="12">
    <source>
        <dbReference type="Pfam" id="PF19282"/>
    </source>
</evidence>
<gene>
    <name evidence="13" type="ORF">EVEC_LOCUS3978</name>
</gene>
<comment type="subcellular location">
    <subcellularLocation>
        <location evidence="1 10">Cytoplasm</location>
    </subcellularLocation>
    <subcellularLocation>
        <location evidence="10">Nucleus</location>
    </subcellularLocation>
    <text evidence="10">Shuttles between the nucleus and the cytoplasm.</text>
</comment>
<dbReference type="Proteomes" id="UP000274131">
    <property type="component" value="Unassembled WGS sequence"/>
</dbReference>
<evidence type="ECO:0000256" key="4">
    <source>
        <dbReference type="ARBA" id="ARBA00022490"/>
    </source>
</evidence>
<dbReference type="PANTHER" id="PTHR15952:SF11">
    <property type="entry name" value="EXPORTIN-T"/>
    <property type="match status" value="1"/>
</dbReference>
<keyword evidence="5 10" id="KW-0820">tRNA-binding</keyword>
<feature type="domain" description="Exportin-T C-terminal" evidence="12">
    <location>
        <begin position="316"/>
        <end position="843"/>
    </location>
</feature>
<dbReference type="GO" id="GO:0016363">
    <property type="term" value="C:nuclear matrix"/>
    <property type="evidence" value="ECO:0007669"/>
    <property type="project" value="TreeGrafter"/>
</dbReference>
<dbReference type="InterPro" id="IPR013598">
    <property type="entry name" value="Exportin-1/Importin-b-like"/>
</dbReference>